<keyword evidence="1 3" id="KW-0812">Transmembrane</keyword>
<keyword evidence="1" id="KW-0472">Membrane</keyword>
<feature type="transmembrane region" description="Helical" evidence="1">
    <location>
        <begin position="12"/>
        <end position="34"/>
    </location>
</feature>
<gene>
    <name evidence="3" type="ORF">NCTC13315_01925</name>
</gene>
<feature type="domain" description="YhdP central" evidence="2">
    <location>
        <begin position="8"/>
        <end position="1261"/>
    </location>
</feature>
<keyword evidence="1" id="KW-1133">Transmembrane helix</keyword>
<dbReference type="RefSeq" id="WP_115303058.1">
    <property type="nucleotide sequence ID" value="NZ_CAAAHO010000002.1"/>
</dbReference>
<evidence type="ECO:0000256" key="1">
    <source>
        <dbReference type="SAM" id="Phobius"/>
    </source>
</evidence>
<evidence type="ECO:0000259" key="2">
    <source>
        <dbReference type="Pfam" id="PF13116"/>
    </source>
</evidence>
<evidence type="ECO:0000313" key="3">
    <source>
        <dbReference type="EMBL" id="STX29382.1"/>
    </source>
</evidence>
<proteinExistence type="predicted"/>
<dbReference type="InterPro" id="IPR025263">
    <property type="entry name" value="YhdP_central"/>
</dbReference>
<dbReference type="NCBIfam" id="TIGR02099">
    <property type="entry name" value="YhdP family protein"/>
    <property type="match status" value="1"/>
</dbReference>
<dbReference type="Proteomes" id="UP000254968">
    <property type="component" value="Unassembled WGS sequence"/>
</dbReference>
<evidence type="ECO:0000313" key="4">
    <source>
        <dbReference type="Proteomes" id="UP000254968"/>
    </source>
</evidence>
<dbReference type="OrthoDB" id="9762238at2"/>
<dbReference type="PANTHER" id="PTHR38690">
    <property type="entry name" value="PROTEASE-RELATED"/>
    <property type="match status" value="1"/>
</dbReference>
<organism evidence="3 4">
    <name type="scientific">Legionella beliardensis</name>
    <dbReference type="NCBI Taxonomy" id="91822"/>
    <lineage>
        <taxon>Bacteria</taxon>
        <taxon>Pseudomonadati</taxon>
        <taxon>Pseudomonadota</taxon>
        <taxon>Gammaproteobacteria</taxon>
        <taxon>Legionellales</taxon>
        <taxon>Legionellaceae</taxon>
        <taxon>Legionella</taxon>
    </lineage>
</organism>
<name>A0A378I3D9_9GAMM</name>
<accession>A0A378I3D9</accession>
<dbReference type="Pfam" id="PF13116">
    <property type="entry name" value="YhdP"/>
    <property type="match status" value="1"/>
</dbReference>
<sequence length="1282" mass="144851">MRSHLLPPLLKFFKRCWLIFAILVIALAIMSSLFRVLTPWAKQYKPKLEQRLTMLLGEPVTIQKMETGWFWFEPVIKLKGVTVQSKNTTIYLKKFLVGINLFESLRHWQLQPGILYIDDLNLTLRQIDKQWQIDGLTNINKNNTNLAYEPVLSWVLAQQKIVINNLNLQVYLKDETRLPLRRFNLKITNHSGKYTVTGNAYLAQTPLTSFRLLADMTLNPYKLNEAKGRLFFAAKHLQLTQWDTFLPSSRMQINDGKANLLLWLDWQAGHINQMQANVELNKLAWQDKVTKIDQHLPYLFANLAWHPTEAGWQLAGNNMRMQLGDIKWPKNEFLLNYNQSGKTLDLYVKNLILESLLPTISNWPEQFNPILAVMPQGLLQDVRLTLKDKNPTRLLTKFSRLSWLAQKKLPGMQNLSGALYWQPNEGRLELNSYASPHLNFLTKPSVAFDVLAGSLNWQVLAKGVQINLHRLTLIRPDLKVNAEGSIQDVSAKSAGQIDLTAQILGNNAEQWLTYLPKKYLKPKLDVWLKHDVKRIKQVVAKIAIHGRAADFPFDKQPGEFTIRSYLQGVDLSFAPNWPLVKDINGYLNLNKRLLDATLEQATTKGFKISHTNLRVPDIGLDKETLLLRTQINTTTSKALDYVHSSPLAKKLSALNILKMKGDLDLSLQLEVPFYSAPGHDHILALGDLVFKNNQVLVNHIINDVQLDHLAGSLQFDEQGILSSNLKAATMDCPVNLVIQSVRYPKPYTEVKITATTTSQVLRNKFNLPWLSLLDGEVGLEGILTITNDPDDLDHLQIKTSLAGMAINLPPPLGKTFSALAPLTIDVNFNPKKAVRLRIAYNELVNSDLWFSWLNGKFQLERGEIRLGNGQALWQEKPGLQVVGTLSNFNLQRWQDALAKIPFNKTSSSAIPLRVVDILLKQAKIGSQSYPNLNLKATKIHDKEWLVDIKQKQIAAKLHYQEDCHRLSGHVAKLILANGPTPSSLNKPSALNIKDIPNLDLTIEQLQFNTLDLGKAVIKTTTKPNKLQLDSFKLSALGYDMQAKGEWRQKENESSTFLQGTMEINDLAKALQRLKISPALEAHRGNIQFTGQWPGGFHDFSLKQFAGDLHLLFKDGRITNLSPETEEKLGMGKLLSILSLQTIPRRLKLDFSDLAQHGYSFDEYNGAFKVNHGLVTTQHSYIDGPVAYASMKGNLDVVNQRYNLDLEITPHITASLPIVATIAGGPVIGFATWIASTIINHGMQKISGYTYKISGPWKKPLVQQVNIIKKVNLAYKKLNKNNL</sequence>
<dbReference type="InterPro" id="IPR011836">
    <property type="entry name" value="YhdP"/>
</dbReference>
<protein>
    <submittedName>
        <fullName evidence="3">Transmembrane protein</fullName>
    </submittedName>
</protein>
<dbReference type="EMBL" id="UGNV01000001">
    <property type="protein sequence ID" value="STX29382.1"/>
    <property type="molecule type" value="Genomic_DNA"/>
</dbReference>
<dbReference type="PANTHER" id="PTHR38690:SF1">
    <property type="entry name" value="PROTEASE"/>
    <property type="match status" value="1"/>
</dbReference>
<keyword evidence="4" id="KW-1185">Reference proteome</keyword>
<reference evidence="3 4" key="1">
    <citation type="submission" date="2018-06" db="EMBL/GenBank/DDBJ databases">
        <authorList>
            <consortium name="Pathogen Informatics"/>
            <person name="Doyle S."/>
        </authorList>
    </citation>
    <scope>NUCLEOTIDE SEQUENCE [LARGE SCALE GENOMIC DNA]</scope>
    <source>
        <strain evidence="3 4">NCTC13315</strain>
    </source>
</reference>